<dbReference type="Pfam" id="PF00682">
    <property type="entry name" value="HMGL-like"/>
    <property type="match status" value="1"/>
</dbReference>
<proteinExistence type="predicted"/>
<dbReference type="PANTHER" id="PTHR10277:SF9">
    <property type="entry name" value="2-ISOPROPYLMALATE SYNTHASE 1, CHLOROPLASTIC-RELATED"/>
    <property type="match status" value="1"/>
</dbReference>
<accession>A0A0S7XJH6</accession>
<dbReference type="PATRIC" id="fig|1703775.3.peg.3312"/>
<dbReference type="EMBL" id="LIZX01000271">
    <property type="protein sequence ID" value="KPJ62383.1"/>
    <property type="molecule type" value="Genomic_DNA"/>
</dbReference>
<dbReference type="PROSITE" id="PS50991">
    <property type="entry name" value="PYR_CT"/>
    <property type="match status" value="1"/>
</dbReference>
<name>A0A0S7XJH6_UNCSA</name>
<dbReference type="CDD" id="cd07944">
    <property type="entry name" value="DRE_TIM_HOA_like"/>
    <property type="match status" value="1"/>
</dbReference>
<gene>
    <name evidence="3" type="ORF">AMJ44_15665</name>
</gene>
<dbReference type="InterPro" id="IPR000891">
    <property type="entry name" value="PYR_CT"/>
</dbReference>
<dbReference type="SUPFAM" id="SSF51569">
    <property type="entry name" value="Aldolase"/>
    <property type="match status" value="1"/>
</dbReference>
<organism evidence="3 4">
    <name type="scientific">candidate division WOR-1 bacterium DG_54_3</name>
    <dbReference type="NCBI Taxonomy" id="1703775"/>
    <lineage>
        <taxon>Bacteria</taxon>
        <taxon>Bacillati</taxon>
        <taxon>Saganbacteria</taxon>
    </lineage>
</organism>
<dbReference type="GO" id="GO:0003852">
    <property type="term" value="F:2-isopropylmalate synthase activity"/>
    <property type="evidence" value="ECO:0007669"/>
    <property type="project" value="TreeGrafter"/>
</dbReference>
<comment type="caution">
    <text evidence="3">The sequence shown here is derived from an EMBL/GenBank/DDBJ whole genome shotgun (WGS) entry which is preliminary data.</text>
</comment>
<dbReference type="InterPro" id="IPR050073">
    <property type="entry name" value="2-IPM_HCS-like"/>
</dbReference>
<reference evidence="3 4" key="1">
    <citation type="journal article" date="2015" name="Microbiome">
        <title>Genomic resolution of linkages in carbon, nitrogen, and sulfur cycling among widespread estuary sediment bacteria.</title>
        <authorList>
            <person name="Baker B.J."/>
            <person name="Lazar C.S."/>
            <person name="Teske A.P."/>
            <person name="Dick G.J."/>
        </authorList>
    </citation>
    <scope>NUCLEOTIDE SEQUENCE [LARGE SCALE GENOMIC DNA]</scope>
    <source>
        <strain evidence="3">DG_54_3</strain>
    </source>
</reference>
<dbReference type="InterPro" id="IPR013785">
    <property type="entry name" value="Aldolase_TIM"/>
</dbReference>
<keyword evidence="1" id="KW-0464">Manganese</keyword>
<evidence type="ECO:0000313" key="3">
    <source>
        <dbReference type="EMBL" id="KPJ62383.1"/>
    </source>
</evidence>
<dbReference type="Proteomes" id="UP000051861">
    <property type="component" value="Unassembled WGS sequence"/>
</dbReference>
<evidence type="ECO:0000259" key="2">
    <source>
        <dbReference type="PROSITE" id="PS50991"/>
    </source>
</evidence>
<dbReference type="AlphaFoldDB" id="A0A0S7XJH6"/>
<dbReference type="GO" id="GO:0009098">
    <property type="term" value="P:L-leucine biosynthetic process"/>
    <property type="evidence" value="ECO:0007669"/>
    <property type="project" value="TreeGrafter"/>
</dbReference>
<evidence type="ECO:0000256" key="1">
    <source>
        <dbReference type="ARBA" id="ARBA00023211"/>
    </source>
</evidence>
<dbReference type="PANTHER" id="PTHR10277">
    <property type="entry name" value="HOMOCITRATE SYNTHASE-RELATED"/>
    <property type="match status" value="1"/>
</dbReference>
<protein>
    <submittedName>
        <fullName evidence="3">Nucleoid-structuring protein H-NS</fullName>
    </submittedName>
</protein>
<sequence>MFRPEIKVLDCTIRDGGLINKHQFDLDLVRAVYQAVSAAGVDYCELGYRLSKKIFSTDEFGKWKFCDEEDIKKAIEGIERKTKISTMVDVGRVHPEEVPDKKDSVVDMVRVATYVKDIDKAIDLVKRFHDKGYETTVNIMAISTALKPDLDEGLNDLKDTPVKAVYIVDSFGGLFSEQVHFLVKQYAEYLKPKGIEVGAHFHNHQQLGFANTIEAIRKGANYLDGTIYGIGRAAGNCPLELLLAFLKNPKFNLEPILEVIEKEFLPLRQKIEWGYIIPYMITGVLNQHPRAAMAMRGTKDKDKYAEFYRSLVHDLEMP</sequence>
<dbReference type="Gene3D" id="3.20.20.70">
    <property type="entry name" value="Aldolase class I"/>
    <property type="match status" value="1"/>
</dbReference>
<feature type="domain" description="Pyruvate carboxyltransferase" evidence="2">
    <location>
        <begin position="6"/>
        <end position="261"/>
    </location>
</feature>
<evidence type="ECO:0000313" key="4">
    <source>
        <dbReference type="Proteomes" id="UP000051861"/>
    </source>
</evidence>